<organism evidence="1 2">
    <name type="scientific">Bacillus smithii 7_3_47FAA</name>
    <dbReference type="NCBI Taxonomy" id="665952"/>
    <lineage>
        <taxon>Bacteria</taxon>
        <taxon>Bacillati</taxon>
        <taxon>Bacillota</taxon>
        <taxon>Bacilli</taxon>
        <taxon>Bacillales</taxon>
        <taxon>Bacillaceae</taxon>
        <taxon>Bacillus</taxon>
    </lineage>
</organism>
<dbReference type="Proteomes" id="UP000011747">
    <property type="component" value="Unassembled WGS sequence"/>
</dbReference>
<keyword evidence="2" id="KW-1185">Reference proteome</keyword>
<dbReference type="HOGENOM" id="CLU_2505897_0_0_9"/>
<accession>G9QMC3</accession>
<protein>
    <submittedName>
        <fullName evidence="1">Uncharacterized protein</fullName>
    </submittedName>
</protein>
<evidence type="ECO:0000313" key="1">
    <source>
        <dbReference type="EMBL" id="EHL77168.1"/>
    </source>
</evidence>
<proteinExistence type="predicted"/>
<evidence type="ECO:0000313" key="2">
    <source>
        <dbReference type="Proteomes" id="UP000011747"/>
    </source>
</evidence>
<name>G9QMC3_9BACI</name>
<dbReference type="AlphaFoldDB" id="G9QMC3"/>
<gene>
    <name evidence="1" type="ORF">HMPREF1015_00690</name>
</gene>
<comment type="caution">
    <text evidence="1">The sequence shown here is derived from an EMBL/GenBank/DDBJ whole genome shotgun (WGS) entry which is preliminary data.</text>
</comment>
<sequence>MTKKVVLELPSTKEFIVTTPRVPIGVYVAYEIFKHLERSFRPAAVTKSVEAFVKALEAYRILCSINRKPPCFLQGSFFSFAPHFF</sequence>
<reference evidence="1 2" key="1">
    <citation type="submission" date="2011-09" db="EMBL/GenBank/DDBJ databases">
        <title>The Genome Sequence of Bacillus smithii 7_3_47FAA.</title>
        <authorList>
            <consortium name="The Broad Institute Genome Sequencing Platform"/>
            <person name="Earl A."/>
            <person name="Ward D."/>
            <person name="Feldgarden M."/>
            <person name="Gevers D."/>
            <person name="Daigneault M."/>
            <person name="Strauss J."/>
            <person name="Allen-Vercoe E."/>
            <person name="Young S.K."/>
            <person name="Zeng Q."/>
            <person name="Gargeya S."/>
            <person name="Fitzgerald M."/>
            <person name="Haas B."/>
            <person name="Abouelleil A."/>
            <person name="Alvarado L."/>
            <person name="Arachchi H.M."/>
            <person name="Berlin A."/>
            <person name="Brown A."/>
            <person name="Chapman S.B."/>
            <person name="Chen Z."/>
            <person name="Dunbar C."/>
            <person name="Freedman E."/>
            <person name="Gearin G."/>
            <person name="Goldberg J."/>
            <person name="Griggs A."/>
            <person name="Gujja S."/>
            <person name="Heiman D."/>
            <person name="Howarth C."/>
            <person name="Larson L."/>
            <person name="Lui A."/>
            <person name="MacDonald P.J.P."/>
            <person name="Montmayeur A."/>
            <person name="Murphy C."/>
            <person name="Neiman D."/>
            <person name="Pearson M."/>
            <person name="Priest M."/>
            <person name="Roberts A."/>
            <person name="Saif S."/>
            <person name="Shea T."/>
            <person name="Shenoy N."/>
            <person name="Sisk P."/>
            <person name="Stolte C."/>
            <person name="Sykes S."/>
            <person name="Wortman J."/>
            <person name="Nusbaum C."/>
            <person name="Birren B."/>
        </authorList>
    </citation>
    <scope>NUCLEOTIDE SEQUENCE [LARGE SCALE GENOMIC DNA]</scope>
    <source>
        <strain evidence="1 2">7_3_47FAA</strain>
    </source>
</reference>
<dbReference type="EMBL" id="ACWF01000118">
    <property type="protein sequence ID" value="EHL77168.1"/>
    <property type="molecule type" value="Genomic_DNA"/>
</dbReference>